<dbReference type="EMBL" id="JAELUP010000107">
    <property type="protein sequence ID" value="MBJ6363915.1"/>
    <property type="molecule type" value="Genomic_DNA"/>
</dbReference>
<name>A0A934J6Q3_9BACL</name>
<comment type="caution">
    <text evidence="1">The sequence shown here is derived from an EMBL/GenBank/DDBJ whole genome shotgun (WGS) entry which is preliminary data.</text>
</comment>
<dbReference type="AlphaFoldDB" id="A0A934J6Q3"/>
<evidence type="ECO:0000313" key="2">
    <source>
        <dbReference type="Proteomes" id="UP000640274"/>
    </source>
</evidence>
<keyword evidence="2" id="KW-1185">Reference proteome</keyword>
<dbReference type="Proteomes" id="UP000640274">
    <property type="component" value="Unassembled WGS sequence"/>
</dbReference>
<protein>
    <submittedName>
        <fullName evidence="1">Acetyl-CoA acetyltransferase</fullName>
    </submittedName>
</protein>
<gene>
    <name evidence="1" type="ORF">JFN88_22120</name>
</gene>
<dbReference type="RefSeq" id="WP_199021512.1">
    <property type="nucleotide sequence ID" value="NZ_JAELUP010000107.1"/>
</dbReference>
<accession>A0A934J6Q3</accession>
<reference evidence="1" key="1">
    <citation type="submission" date="2020-12" db="EMBL/GenBank/DDBJ databases">
        <authorList>
            <person name="Huq M.A."/>
        </authorList>
    </citation>
    <scope>NUCLEOTIDE SEQUENCE</scope>
    <source>
        <strain evidence="1">MAHUQ-46</strain>
    </source>
</reference>
<proteinExistence type="predicted"/>
<organism evidence="1 2">
    <name type="scientific">Paenibacillus roseus</name>
    <dbReference type="NCBI Taxonomy" id="2798579"/>
    <lineage>
        <taxon>Bacteria</taxon>
        <taxon>Bacillati</taxon>
        <taxon>Bacillota</taxon>
        <taxon>Bacilli</taxon>
        <taxon>Bacillales</taxon>
        <taxon>Paenibacillaceae</taxon>
        <taxon>Paenibacillus</taxon>
    </lineage>
</organism>
<evidence type="ECO:0000313" key="1">
    <source>
        <dbReference type="EMBL" id="MBJ6363915.1"/>
    </source>
</evidence>
<sequence>MTEPVQGLQVVYHCDKNVVEHIKTHLDKIQAALHQCANRPIRVQTINGATYDGYISDVQHGHLYLMTSQAGFDNRAFSPFFPQNYYYNNVILPLVLYELLVISLL</sequence>